<dbReference type="PANTHER" id="PTHR35814">
    <property type="match status" value="1"/>
</dbReference>
<dbReference type="AlphaFoldDB" id="A0A6G4WC43"/>
<dbReference type="PANTHER" id="PTHR35814:SF1">
    <property type="entry name" value="GLUTATHIONE S-TRANSFERASE-RELATED"/>
    <property type="match status" value="1"/>
</dbReference>
<dbReference type="GO" id="GO:0016020">
    <property type="term" value="C:membrane"/>
    <property type="evidence" value="ECO:0007669"/>
    <property type="project" value="UniProtKB-SubCell"/>
</dbReference>
<evidence type="ECO:0000256" key="2">
    <source>
        <dbReference type="ARBA" id="ARBA00022692"/>
    </source>
</evidence>
<reference evidence="6 7" key="1">
    <citation type="submission" date="2020-02" db="EMBL/GenBank/DDBJ databases">
        <title>Genome sequence of strain CCNWXJ40-4.</title>
        <authorList>
            <person name="Gao J."/>
            <person name="Sun J."/>
        </authorList>
    </citation>
    <scope>NUCLEOTIDE SEQUENCE [LARGE SCALE GENOMIC DNA]</scope>
    <source>
        <strain evidence="6 7">CCNWXJ 40-4</strain>
    </source>
</reference>
<dbReference type="SUPFAM" id="SSF161084">
    <property type="entry name" value="MAPEG domain-like"/>
    <property type="match status" value="1"/>
</dbReference>
<dbReference type="RefSeq" id="WP_165027521.1">
    <property type="nucleotide sequence ID" value="NZ_JAAKZF010000011.1"/>
</dbReference>
<evidence type="ECO:0000256" key="5">
    <source>
        <dbReference type="SAM" id="Phobius"/>
    </source>
</evidence>
<sequence length="136" mass="14372">MTDPFLICAAVLVILLIILSINVSRLRGATKIGIGPAADPTAPLSKAVRAQGNASEYVPLFVALFLFFHATGAPLWVMWVAIAATVARVIHPIGLMMTRSFDRGPHPLRLLGAAGTYLGGLVLGAVLVIEAFRISL</sequence>
<accession>A0A6G4WC43</accession>
<evidence type="ECO:0000256" key="1">
    <source>
        <dbReference type="ARBA" id="ARBA00004370"/>
    </source>
</evidence>
<evidence type="ECO:0000313" key="6">
    <source>
        <dbReference type="EMBL" id="NGO51710.1"/>
    </source>
</evidence>
<dbReference type="Gene3D" id="1.20.120.550">
    <property type="entry name" value="Membrane associated eicosanoid/glutathione metabolism-like domain"/>
    <property type="match status" value="1"/>
</dbReference>
<evidence type="ECO:0000313" key="7">
    <source>
        <dbReference type="Proteomes" id="UP001642900"/>
    </source>
</evidence>
<name>A0A6G4WC43_9HYPH</name>
<comment type="caution">
    <text evidence="6">The sequence shown here is derived from an EMBL/GenBank/DDBJ whole genome shotgun (WGS) entry which is preliminary data.</text>
</comment>
<evidence type="ECO:0000256" key="3">
    <source>
        <dbReference type="ARBA" id="ARBA00022989"/>
    </source>
</evidence>
<evidence type="ECO:0000256" key="4">
    <source>
        <dbReference type="ARBA" id="ARBA00023136"/>
    </source>
</evidence>
<feature type="transmembrane region" description="Helical" evidence="5">
    <location>
        <begin position="61"/>
        <end position="87"/>
    </location>
</feature>
<protein>
    <submittedName>
        <fullName evidence="6">MAPEG family protein</fullName>
    </submittedName>
</protein>
<comment type="subcellular location">
    <subcellularLocation>
        <location evidence="1">Membrane</location>
    </subcellularLocation>
</comment>
<keyword evidence="2 5" id="KW-0812">Transmembrane</keyword>
<dbReference type="Pfam" id="PF01124">
    <property type="entry name" value="MAPEG"/>
    <property type="match status" value="1"/>
</dbReference>
<feature type="transmembrane region" description="Helical" evidence="5">
    <location>
        <begin position="108"/>
        <end position="129"/>
    </location>
</feature>
<keyword evidence="4 5" id="KW-0472">Membrane</keyword>
<dbReference type="Proteomes" id="UP001642900">
    <property type="component" value="Unassembled WGS sequence"/>
</dbReference>
<keyword evidence="3 5" id="KW-1133">Transmembrane helix</keyword>
<organism evidence="6 7">
    <name type="scientific">Allomesorhizobium camelthorni</name>
    <dbReference type="NCBI Taxonomy" id="475069"/>
    <lineage>
        <taxon>Bacteria</taxon>
        <taxon>Pseudomonadati</taxon>
        <taxon>Pseudomonadota</taxon>
        <taxon>Alphaproteobacteria</taxon>
        <taxon>Hyphomicrobiales</taxon>
        <taxon>Phyllobacteriaceae</taxon>
        <taxon>Allomesorhizobium</taxon>
    </lineage>
</organism>
<dbReference type="InterPro" id="IPR001129">
    <property type="entry name" value="Membr-assoc_MAPEG"/>
</dbReference>
<dbReference type="EMBL" id="JAAKZF010000011">
    <property type="protein sequence ID" value="NGO51710.1"/>
    <property type="molecule type" value="Genomic_DNA"/>
</dbReference>
<proteinExistence type="predicted"/>
<dbReference type="InterPro" id="IPR023352">
    <property type="entry name" value="MAPEG-like_dom_sf"/>
</dbReference>
<gene>
    <name evidence="6" type="ORF">G6N73_11055</name>
</gene>
<keyword evidence="7" id="KW-1185">Reference proteome</keyword>